<protein>
    <recommendedName>
        <fullName evidence="7">Tetraspanin</fullName>
    </recommendedName>
</protein>
<reference evidence="6" key="1">
    <citation type="submission" date="2021-01" db="EMBL/GenBank/DDBJ databases">
        <authorList>
            <person name="Corre E."/>
            <person name="Pelletier E."/>
            <person name="Niang G."/>
            <person name="Scheremetjew M."/>
            <person name="Finn R."/>
            <person name="Kale V."/>
            <person name="Holt S."/>
            <person name="Cochrane G."/>
            <person name="Meng A."/>
            <person name="Brown T."/>
            <person name="Cohen L."/>
        </authorList>
    </citation>
    <scope>NUCLEOTIDE SEQUENCE</scope>
    <source>
        <strain evidence="6">CCMP1381</strain>
    </source>
</reference>
<name>A0A7S2DQN8_9STRA</name>
<dbReference type="InterPro" id="IPR018499">
    <property type="entry name" value="Tetraspanin/Peripherin"/>
</dbReference>
<evidence type="ECO:0000256" key="5">
    <source>
        <dbReference type="SAM" id="Phobius"/>
    </source>
</evidence>
<proteinExistence type="predicted"/>
<evidence type="ECO:0008006" key="7">
    <source>
        <dbReference type="Google" id="ProtNLM"/>
    </source>
</evidence>
<keyword evidence="2 5" id="KW-0812">Transmembrane</keyword>
<sequence>MCKPDNIQKLSMFVSFMKVIEAISLISIGSMLASTLGSTLEFQLAYGARVVDIAGGLILAGLLLLFGSCIGHIGSQRHNKCLLLCIAAWDTIVLIIHLALAAGLLSLTISNYDAEFRDECVRNSPGVSRDKCNAYAKSDRYLGMKMVWAAKFKSALSDPNDINTMQIWEADNKCCGFGAPKRCVEDEGDIPDYLSIEGVPKKYAAQGTVCGDLGDWYPGTALDSEYECEQINADDVVGGCKFEMPAGPCKIETVEGSSIGCASWLQTRMDGDMILRGYVVYALAFFEVMSILLSCCHCWKRREIETLPAYLEAEPWDPYTNGGKMKPKINEIELVDE</sequence>
<comment type="subcellular location">
    <subcellularLocation>
        <location evidence="1">Membrane</location>
        <topology evidence="1">Multi-pass membrane protein</topology>
    </subcellularLocation>
</comment>
<evidence type="ECO:0000256" key="2">
    <source>
        <dbReference type="ARBA" id="ARBA00022692"/>
    </source>
</evidence>
<feature type="transmembrane region" description="Helical" evidence="5">
    <location>
        <begin position="81"/>
        <end position="109"/>
    </location>
</feature>
<evidence type="ECO:0000256" key="4">
    <source>
        <dbReference type="ARBA" id="ARBA00023136"/>
    </source>
</evidence>
<keyword evidence="3 5" id="KW-1133">Transmembrane helix</keyword>
<feature type="transmembrane region" description="Helical" evidence="5">
    <location>
        <begin position="53"/>
        <end position="74"/>
    </location>
</feature>
<gene>
    <name evidence="6" type="ORF">DSPE1174_LOCUS24689</name>
</gene>
<keyword evidence="4 5" id="KW-0472">Membrane</keyword>
<feature type="transmembrane region" description="Helical" evidence="5">
    <location>
        <begin position="278"/>
        <end position="299"/>
    </location>
</feature>
<accession>A0A7S2DQN8</accession>
<organism evidence="6">
    <name type="scientific">Octactis speculum</name>
    <dbReference type="NCBI Taxonomy" id="3111310"/>
    <lineage>
        <taxon>Eukaryota</taxon>
        <taxon>Sar</taxon>
        <taxon>Stramenopiles</taxon>
        <taxon>Ochrophyta</taxon>
        <taxon>Dictyochophyceae</taxon>
        <taxon>Dictyochales</taxon>
        <taxon>Dictyochaceae</taxon>
        <taxon>Octactis</taxon>
    </lineage>
</organism>
<evidence type="ECO:0000256" key="3">
    <source>
        <dbReference type="ARBA" id="ARBA00022989"/>
    </source>
</evidence>
<evidence type="ECO:0000313" key="6">
    <source>
        <dbReference type="EMBL" id="CAD9461529.1"/>
    </source>
</evidence>
<feature type="transmembrane region" description="Helical" evidence="5">
    <location>
        <begin position="12"/>
        <end position="33"/>
    </location>
</feature>
<dbReference type="GO" id="GO:0016020">
    <property type="term" value="C:membrane"/>
    <property type="evidence" value="ECO:0007669"/>
    <property type="project" value="UniProtKB-SubCell"/>
</dbReference>
<evidence type="ECO:0000256" key="1">
    <source>
        <dbReference type="ARBA" id="ARBA00004141"/>
    </source>
</evidence>
<dbReference type="Pfam" id="PF00335">
    <property type="entry name" value="Tetraspanin"/>
    <property type="match status" value="1"/>
</dbReference>
<dbReference type="AlphaFoldDB" id="A0A7S2DQN8"/>
<dbReference type="EMBL" id="HBGS01047585">
    <property type="protein sequence ID" value="CAD9461529.1"/>
    <property type="molecule type" value="Transcribed_RNA"/>
</dbReference>